<reference evidence="2" key="1">
    <citation type="journal article" date="2023" name="Insect Mol. Biol.">
        <title>Genome sequencing provides insights into the evolution of gene families encoding plant cell wall-degrading enzymes in longhorned beetles.</title>
        <authorList>
            <person name="Shin N.R."/>
            <person name="Okamura Y."/>
            <person name="Kirsch R."/>
            <person name="Pauchet Y."/>
        </authorList>
    </citation>
    <scope>NUCLEOTIDE SEQUENCE</scope>
    <source>
        <strain evidence="2">RBIC_L_NR</strain>
    </source>
</reference>
<feature type="compositionally biased region" description="Basic residues" evidence="1">
    <location>
        <begin position="1"/>
        <end position="10"/>
    </location>
</feature>
<gene>
    <name evidence="2" type="ORF">NQ314_015451</name>
</gene>
<dbReference type="Proteomes" id="UP001162156">
    <property type="component" value="Unassembled WGS sequence"/>
</dbReference>
<evidence type="ECO:0000313" key="2">
    <source>
        <dbReference type="EMBL" id="KAJ8931619.1"/>
    </source>
</evidence>
<dbReference type="EMBL" id="JANEYF010004279">
    <property type="protein sequence ID" value="KAJ8931619.1"/>
    <property type="molecule type" value="Genomic_DNA"/>
</dbReference>
<proteinExistence type="predicted"/>
<name>A0AAV8WYF2_9CUCU</name>
<keyword evidence="3" id="KW-1185">Reference proteome</keyword>
<sequence length="86" mass="9996">MNARPPRRGYARNSYGPHRLSCLPSERRQNITFTFQNTTGCKRNHNDRSVTHVDRRSLNSVFQVDYNRRNIDGEQDDIQSGGERSS</sequence>
<accession>A0AAV8WYF2</accession>
<protein>
    <submittedName>
        <fullName evidence="2">Uncharacterized protein</fullName>
    </submittedName>
</protein>
<organism evidence="2 3">
    <name type="scientific">Rhamnusium bicolor</name>
    <dbReference type="NCBI Taxonomy" id="1586634"/>
    <lineage>
        <taxon>Eukaryota</taxon>
        <taxon>Metazoa</taxon>
        <taxon>Ecdysozoa</taxon>
        <taxon>Arthropoda</taxon>
        <taxon>Hexapoda</taxon>
        <taxon>Insecta</taxon>
        <taxon>Pterygota</taxon>
        <taxon>Neoptera</taxon>
        <taxon>Endopterygota</taxon>
        <taxon>Coleoptera</taxon>
        <taxon>Polyphaga</taxon>
        <taxon>Cucujiformia</taxon>
        <taxon>Chrysomeloidea</taxon>
        <taxon>Cerambycidae</taxon>
        <taxon>Lepturinae</taxon>
        <taxon>Rhagiini</taxon>
        <taxon>Rhamnusium</taxon>
    </lineage>
</organism>
<evidence type="ECO:0000313" key="3">
    <source>
        <dbReference type="Proteomes" id="UP001162156"/>
    </source>
</evidence>
<feature type="region of interest" description="Disordered" evidence="1">
    <location>
        <begin position="1"/>
        <end position="23"/>
    </location>
</feature>
<dbReference type="AlphaFoldDB" id="A0AAV8WYF2"/>
<evidence type="ECO:0000256" key="1">
    <source>
        <dbReference type="SAM" id="MobiDB-lite"/>
    </source>
</evidence>
<comment type="caution">
    <text evidence="2">The sequence shown here is derived from an EMBL/GenBank/DDBJ whole genome shotgun (WGS) entry which is preliminary data.</text>
</comment>
<feature type="region of interest" description="Disordered" evidence="1">
    <location>
        <begin position="67"/>
        <end position="86"/>
    </location>
</feature>